<keyword evidence="1" id="KW-0175">Coiled coil</keyword>
<reference evidence="3" key="1">
    <citation type="submission" date="2025-08" db="UniProtKB">
        <authorList>
            <consortium name="RefSeq"/>
        </authorList>
    </citation>
    <scope>IDENTIFICATION</scope>
    <source>
        <tissue evidence="3">Gonads</tissue>
    </source>
</reference>
<evidence type="ECO:0000256" key="1">
    <source>
        <dbReference type="SAM" id="Coils"/>
    </source>
</evidence>
<dbReference type="GeneID" id="115877777"/>
<sequence length="408" mass="47705">MENLKPAILVKDDIYMKELSSEEFKRILNSWLEEKGVLLDMKSYLKFQMINMLRSTVIGNNICKKPVYSLAQQAVHLIVAEYLLQNKCNFTLSVFNTEVQLTNILPEAKLFRSVSTDSEHSKVFDKENLENILELIGFPKQTEQFLNIVENYLSHNCSLLSCLVNFYSNNIVVPKENKHDLSFNSADDNDVDEFLTNIFQIIHTSKSQPSTQKYLKENIKHCYNLKLKSFESQCIQLVDKFKKELDHRASKIDKLYNQKRSLEKQFQKLQVEYQILEEINKLSVEKIPKENIMPTLCSFDNQYQKEIEVLKDENNSQKAVINKLTTQCTDLLKEINICHEKINFMNIKMLEEEDDQDNKYLSPENLSISSDSFTDDIILQAKEKLRQLEEESAQLDVKYDSFINKKVS</sequence>
<evidence type="ECO:0000313" key="2">
    <source>
        <dbReference type="Proteomes" id="UP000504635"/>
    </source>
</evidence>
<feature type="coiled-coil region" evidence="1">
    <location>
        <begin position="378"/>
        <end position="405"/>
    </location>
</feature>
<gene>
    <name evidence="3" type="primary">LOC115877777</name>
</gene>
<dbReference type="InParanoid" id="A0A6J2XFM3"/>
<dbReference type="Proteomes" id="UP000504635">
    <property type="component" value="Unplaced"/>
</dbReference>
<organism evidence="2 3">
    <name type="scientific">Sitophilus oryzae</name>
    <name type="common">Rice weevil</name>
    <name type="synonym">Curculio oryzae</name>
    <dbReference type="NCBI Taxonomy" id="7048"/>
    <lineage>
        <taxon>Eukaryota</taxon>
        <taxon>Metazoa</taxon>
        <taxon>Ecdysozoa</taxon>
        <taxon>Arthropoda</taxon>
        <taxon>Hexapoda</taxon>
        <taxon>Insecta</taxon>
        <taxon>Pterygota</taxon>
        <taxon>Neoptera</taxon>
        <taxon>Endopterygota</taxon>
        <taxon>Coleoptera</taxon>
        <taxon>Polyphaga</taxon>
        <taxon>Cucujiformia</taxon>
        <taxon>Curculionidae</taxon>
        <taxon>Dryophthorinae</taxon>
        <taxon>Sitophilus</taxon>
    </lineage>
</organism>
<evidence type="ECO:0000313" key="3">
    <source>
        <dbReference type="RefSeq" id="XP_030749951.1"/>
    </source>
</evidence>
<feature type="coiled-coil region" evidence="1">
    <location>
        <begin position="252"/>
        <end position="279"/>
    </location>
</feature>
<dbReference type="RefSeq" id="XP_030749951.1">
    <property type="nucleotide sequence ID" value="XM_030894091.1"/>
</dbReference>
<dbReference type="OrthoDB" id="206339at2759"/>
<dbReference type="AlphaFoldDB" id="A0A6J2XFM3"/>
<accession>A0A6J2XFM3</accession>
<keyword evidence="2" id="KW-1185">Reference proteome</keyword>
<name>A0A6J2XFM3_SITOR</name>
<protein>
    <submittedName>
        <fullName evidence="3">Uncharacterized protein LOC115877777</fullName>
    </submittedName>
</protein>
<dbReference type="PROSITE" id="PS50896">
    <property type="entry name" value="LISH"/>
    <property type="match status" value="1"/>
</dbReference>
<dbReference type="InterPro" id="IPR006594">
    <property type="entry name" value="LisH"/>
</dbReference>
<dbReference type="KEGG" id="soy:115877777"/>
<proteinExistence type="predicted"/>